<dbReference type="AlphaFoldDB" id="A0AAE3GRD3"/>
<evidence type="ECO:0000313" key="1">
    <source>
        <dbReference type="EMBL" id="MCP2727132.1"/>
    </source>
</evidence>
<dbReference type="Proteomes" id="UP001204953">
    <property type="component" value="Unassembled WGS sequence"/>
</dbReference>
<sequence length="246" mass="26733">MTSNLPIPALKIKKSHIISSVISPAVRLWLRSQVQDLGTLQFKIQGGDREILTGHIPSVSIAASRAIYQGLHLTDIELEGTNIRCNLGEVFKGKPLRLLAPIPVSGKLLLLENDLQASLSSPLLSNALSELLDTFLKGGNPLQPPQNFPSQQIHWQQIKIDIGHITLSGILTNSTKEITPVTIRAGLLLTTPQEIQLDPLSIQLSSNQPPIILGGFTINLGPEVDIEELILTPEQLTCRGGLRVMP</sequence>
<accession>A0AAE3GRD3</accession>
<organism evidence="1 2">
    <name type="scientific">Limnofasciculus baicalensis BBK-W-15</name>
    <dbReference type="NCBI Taxonomy" id="2699891"/>
    <lineage>
        <taxon>Bacteria</taxon>
        <taxon>Bacillati</taxon>
        <taxon>Cyanobacteriota</taxon>
        <taxon>Cyanophyceae</taxon>
        <taxon>Coleofasciculales</taxon>
        <taxon>Coleofasciculaceae</taxon>
        <taxon>Limnofasciculus</taxon>
        <taxon>Limnofasciculus baicalensis</taxon>
    </lineage>
</organism>
<gene>
    <name evidence="1" type="ORF">NJ959_01410</name>
</gene>
<reference evidence="1" key="1">
    <citation type="submission" date="2022-06" db="EMBL/GenBank/DDBJ databases">
        <title>New cyanobacteria of genus Symplocastrum in benthos of Lake Baikal.</title>
        <authorList>
            <person name="Sorokovikova E."/>
            <person name="Tikhonova I."/>
            <person name="Krasnopeev A."/>
            <person name="Evseev P."/>
            <person name="Gladkikh A."/>
            <person name="Belykh O."/>
        </authorList>
    </citation>
    <scope>NUCLEOTIDE SEQUENCE</scope>
    <source>
        <strain evidence="1">BBK-W-15</strain>
    </source>
</reference>
<comment type="caution">
    <text evidence="1">The sequence shown here is derived from an EMBL/GenBank/DDBJ whole genome shotgun (WGS) entry which is preliminary data.</text>
</comment>
<dbReference type="RefSeq" id="WP_254009950.1">
    <property type="nucleotide sequence ID" value="NZ_JAMZMM010000007.1"/>
</dbReference>
<evidence type="ECO:0000313" key="2">
    <source>
        <dbReference type="Proteomes" id="UP001204953"/>
    </source>
</evidence>
<dbReference type="InterPro" id="IPR021373">
    <property type="entry name" value="DUF2993"/>
</dbReference>
<name>A0AAE3GRD3_9CYAN</name>
<dbReference type="Pfam" id="PF11209">
    <property type="entry name" value="LmeA"/>
    <property type="match status" value="1"/>
</dbReference>
<proteinExistence type="predicted"/>
<dbReference type="EMBL" id="JAMZMM010000007">
    <property type="protein sequence ID" value="MCP2727132.1"/>
    <property type="molecule type" value="Genomic_DNA"/>
</dbReference>
<keyword evidence="2" id="KW-1185">Reference proteome</keyword>
<protein>
    <submittedName>
        <fullName evidence="1">DUF2993 domain-containing protein</fullName>
    </submittedName>
</protein>